<proteinExistence type="predicted"/>
<reference evidence="1" key="1">
    <citation type="submission" date="2014-09" db="EMBL/GenBank/DDBJ databases">
        <authorList>
            <person name="Magalhaes I.L.F."/>
            <person name="Oliveira U."/>
            <person name="Santos F.R."/>
            <person name="Vidigal T.H.D.A."/>
            <person name="Brescovit A.D."/>
            <person name="Santos A.J."/>
        </authorList>
    </citation>
    <scope>NUCLEOTIDE SEQUENCE</scope>
    <source>
        <tissue evidence="1">Shoot tissue taken approximately 20 cm above the soil surface</tissue>
    </source>
</reference>
<reference evidence="1" key="2">
    <citation type="journal article" date="2015" name="Data Brief">
        <title>Shoot transcriptome of the giant reed, Arundo donax.</title>
        <authorList>
            <person name="Barrero R.A."/>
            <person name="Guerrero F.D."/>
            <person name="Moolhuijzen P."/>
            <person name="Goolsby J.A."/>
            <person name="Tidwell J."/>
            <person name="Bellgard S.E."/>
            <person name="Bellgard M.I."/>
        </authorList>
    </citation>
    <scope>NUCLEOTIDE SEQUENCE</scope>
    <source>
        <tissue evidence="1">Shoot tissue taken approximately 20 cm above the soil surface</tissue>
    </source>
</reference>
<evidence type="ECO:0000313" key="1">
    <source>
        <dbReference type="EMBL" id="JAD66482.1"/>
    </source>
</evidence>
<protein>
    <submittedName>
        <fullName evidence="1">Uncharacterized protein</fullName>
    </submittedName>
</protein>
<sequence>MCLKLYNVSEALFPGLEGRPGALEDKGIPLFPNFPGRSSKDFHEESMGAFILSIVNHLKEAEIAIPSDPHMLPASFTEWAFKE</sequence>
<dbReference type="AlphaFoldDB" id="A0A0A9C4N1"/>
<accession>A0A0A9C4N1</accession>
<organism evidence="1">
    <name type="scientific">Arundo donax</name>
    <name type="common">Giant reed</name>
    <name type="synonym">Donax arundinaceus</name>
    <dbReference type="NCBI Taxonomy" id="35708"/>
    <lineage>
        <taxon>Eukaryota</taxon>
        <taxon>Viridiplantae</taxon>
        <taxon>Streptophyta</taxon>
        <taxon>Embryophyta</taxon>
        <taxon>Tracheophyta</taxon>
        <taxon>Spermatophyta</taxon>
        <taxon>Magnoliopsida</taxon>
        <taxon>Liliopsida</taxon>
        <taxon>Poales</taxon>
        <taxon>Poaceae</taxon>
        <taxon>PACMAD clade</taxon>
        <taxon>Arundinoideae</taxon>
        <taxon>Arundineae</taxon>
        <taxon>Arundo</taxon>
    </lineage>
</organism>
<name>A0A0A9C4N1_ARUDO</name>
<dbReference type="EMBL" id="GBRH01231413">
    <property type="protein sequence ID" value="JAD66482.1"/>
    <property type="molecule type" value="Transcribed_RNA"/>
</dbReference>